<feature type="region of interest" description="Disordered" evidence="1">
    <location>
        <begin position="220"/>
        <end position="346"/>
    </location>
</feature>
<feature type="compositionally biased region" description="Low complexity" evidence="1">
    <location>
        <begin position="278"/>
        <end position="291"/>
    </location>
</feature>
<comment type="caution">
    <text evidence="3">The sequence shown here is derived from an EMBL/GenBank/DDBJ whole genome shotgun (WGS) entry which is preliminary data.</text>
</comment>
<feature type="compositionally biased region" description="Pro residues" evidence="1">
    <location>
        <begin position="229"/>
        <end position="249"/>
    </location>
</feature>
<feature type="transmembrane region" description="Helical" evidence="2">
    <location>
        <begin position="502"/>
        <end position="526"/>
    </location>
</feature>
<feature type="transmembrane region" description="Helical" evidence="2">
    <location>
        <begin position="468"/>
        <end position="490"/>
    </location>
</feature>
<keyword evidence="4" id="KW-1185">Reference proteome</keyword>
<feature type="compositionally biased region" description="Pro residues" evidence="1">
    <location>
        <begin position="256"/>
        <end position="277"/>
    </location>
</feature>
<keyword evidence="2" id="KW-0472">Membrane</keyword>
<protein>
    <submittedName>
        <fullName evidence="3">Opioid growth factor receptor</fullName>
    </submittedName>
</protein>
<feature type="compositionally biased region" description="Polar residues" evidence="1">
    <location>
        <begin position="794"/>
        <end position="803"/>
    </location>
</feature>
<feature type="region of interest" description="Disordered" evidence="1">
    <location>
        <begin position="84"/>
        <end position="144"/>
    </location>
</feature>
<feature type="compositionally biased region" description="Basic and acidic residues" evidence="1">
    <location>
        <begin position="116"/>
        <end position="126"/>
    </location>
</feature>
<keyword evidence="2" id="KW-0812">Transmembrane</keyword>
<accession>A0ABQ8MJH0</accession>
<evidence type="ECO:0000256" key="1">
    <source>
        <dbReference type="SAM" id="MobiDB-lite"/>
    </source>
</evidence>
<dbReference type="EMBL" id="JACTAM010000007">
    <property type="protein sequence ID" value="KAI2663025.1"/>
    <property type="molecule type" value="Genomic_DNA"/>
</dbReference>
<keyword evidence="2" id="KW-1133">Transmembrane helix</keyword>
<sequence>MDPTVLLIILKQGERSLEDHTRDYIFLAEHSHFPDSSLCTFYRAGLNTTTKGLLSGEGPQESLPDYIEWVLASCGSSWTIDFVKEDVSPTPDPEPSQPSPRHAEHEPEPTADDEPEPRATEQRIATEPEPNTSDQVREPATTTATVECCVEQERAMESPAHCTTAGGELELNSGDLIDFFTEVLETNSGDLIDFSTEIPTCHDLPPTTCAVGSPRVCQLPSASGLEDPSAPPPASESRTPPRPSDPAAPPRLSAPSSPPSPVGPPAPPGSLVPPAPPWSVVVPPSPRDSTPPALPRRSIPPALLGSSLPPAQPPSSVAPAPPRTSGSPPTPWSPEPRAPPWPSGSSVSPWIFGSPSPPRAPPPAAPPLSVGPLESSALPPPWLLPPSAPPWVIMAAVWVSLCFSCFGSLLFPPWLLPPSSPPWTLRTLFFVFRPPPKPPPPHGLCFAAVFSPLLFILFFVSYGARSRLFGGGSNVTCLLVFLFIGLFWFLPLSSPRRSVCFGLTLVNVIPFTCLVSVTGLVGSVYYTDHSQDRQGRSPKNSNIQGIELETLSANLKECCEFVDVEHRNLLSHRKMRRLSLFPGEMDGTHGGVLLFHVDGSEPPDWNDIEACIKYLREKGVPVDDAKCFDQVTNLKKFTEWCNRLELNFEGHWYPGTNIAFPWHKVRLKVHILIGANSLVVSTSTYSATAQQPEFDSHLEVTSQAPYYGNQLSLGLVHDTNILPLFVLSSRAATKHSAQFRIVARGRNVSIPSYSPTSVVRWKICSFRLPREGPWHNMHSEAMLFTECKEKRASQENSNKNSNGALAAAEGDTKPSEPISKVKAKKGADLLYLGATHHQDMSKFPHQYLRDMHGSYLVKNTEDTNMSSSPGKRCYTNSDALYTMIS</sequence>
<reference evidence="3 4" key="1">
    <citation type="submission" date="2022-01" db="EMBL/GenBank/DDBJ databases">
        <title>A high-quality chromosome-level genome assembly of rohu carp, Labeo rohita.</title>
        <authorList>
            <person name="Arick M.A. II"/>
            <person name="Hsu C.-Y."/>
            <person name="Magbanua Z."/>
            <person name="Pechanova O."/>
            <person name="Grover C."/>
            <person name="Miller E."/>
            <person name="Thrash A."/>
            <person name="Ezzel L."/>
            <person name="Alam S."/>
            <person name="Benzie J."/>
            <person name="Hamilton M."/>
            <person name="Karsi A."/>
            <person name="Lawrence M.L."/>
            <person name="Peterson D.G."/>
        </authorList>
    </citation>
    <scope>NUCLEOTIDE SEQUENCE [LARGE SCALE GENOMIC DNA]</scope>
    <source>
        <strain evidence="4">BAU-BD-2019</strain>
        <tissue evidence="3">Blood</tissue>
    </source>
</reference>
<gene>
    <name evidence="3" type="ORF">H4Q32_002041</name>
</gene>
<evidence type="ECO:0000256" key="2">
    <source>
        <dbReference type="SAM" id="Phobius"/>
    </source>
</evidence>
<dbReference type="Proteomes" id="UP000830375">
    <property type="component" value="Unassembled WGS sequence"/>
</dbReference>
<feature type="compositionally biased region" description="Pro residues" evidence="1">
    <location>
        <begin position="328"/>
        <end position="342"/>
    </location>
</feature>
<organism evidence="3 4">
    <name type="scientific">Labeo rohita</name>
    <name type="common">Indian major carp</name>
    <name type="synonym">Cyprinus rohita</name>
    <dbReference type="NCBI Taxonomy" id="84645"/>
    <lineage>
        <taxon>Eukaryota</taxon>
        <taxon>Metazoa</taxon>
        <taxon>Chordata</taxon>
        <taxon>Craniata</taxon>
        <taxon>Vertebrata</taxon>
        <taxon>Euteleostomi</taxon>
        <taxon>Actinopterygii</taxon>
        <taxon>Neopterygii</taxon>
        <taxon>Teleostei</taxon>
        <taxon>Ostariophysi</taxon>
        <taxon>Cypriniformes</taxon>
        <taxon>Cyprinidae</taxon>
        <taxon>Labeoninae</taxon>
        <taxon>Labeonini</taxon>
        <taxon>Labeo</taxon>
    </lineage>
</organism>
<evidence type="ECO:0000313" key="4">
    <source>
        <dbReference type="Proteomes" id="UP000830375"/>
    </source>
</evidence>
<evidence type="ECO:0000313" key="3">
    <source>
        <dbReference type="EMBL" id="KAI2663025.1"/>
    </source>
</evidence>
<feature type="region of interest" description="Disordered" evidence="1">
    <location>
        <begin position="792"/>
        <end position="820"/>
    </location>
</feature>
<proteinExistence type="predicted"/>
<name>A0ABQ8MJH0_LABRO</name>
<feature type="compositionally biased region" description="Polar residues" evidence="1">
    <location>
        <begin position="129"/>
        <end position="144"/>
    </location>
</feature>
<feature type="compositionally biased region" description="Low complexity" evidence="1">
    <location>
        <begin position="300"/>
        <end position="327"/>
    </location>
</feature>
<keyword evidence="3" id="KW-0675">Receptor</keyword>
<feature type="transmembrane region" description="Helical" evidence="2">
    <location>
        <begin position="443"/>
        <end position="462"/>
    </location>
</feature>